<dbReference type="GeneID" id="105900127"/>
<evidence type="ECO:0000256" key="5">
    <source>
        <dbReference type="ARBA" id="ARBA00022692"/>
    </source>
</evidence>
<dbReference type="Pfam" id="PF00041">
    <property type="entry name" value="fn3"/>
    <property type="match status" value="4"/>
</dbReference>
<evidence type="ECO:0000313" key="23">
    <source>
        <dbReference type="Proteomes" id="UP000515152"/>
    </source>
</evidence>
<keyword evidence="6 20" id="KW-0732">Signal</keyword>
<dbReference type="Gene3D" id="2.60.40.10">
    <property type="entry name" value="Immunoglobulins"/>
    <property type="match status" value="10"/>
</dbReference>
<reference evidence="24 25" key="1">
    <citation type="submission" date="2025-04" db="UniProtKB">
        <authorList>
            <consortium name="RefSeq"/>
        </authorList>
    </citation>
    <scope>IDENTIFICATION</scope>
</reference>
<comment type="function">
    <text evidence="15">Neural cell adhesion molecule involved in the dynamics of cell adhesion and in the generation of transmembrane signals at tyrosine kinase receptors. During brain development, critical in multiple processes, including neuronal migration, axonal growth and fasciculation, and synaptogenesis. In the mature brain, plays a role in the dynamics of neuronal structure and function, including synaptic plasticity.</text>
</comment>
<dbReference type="FunFam" id="2.60.40.10:FF:000038">
    <property type="entry name" value="Neuronal cell adhesion molecule"/>
    <property type="match status" value="1"/>
</dbReference>
<dbReference type="InterPro" id="IPR003598">
    <property type="entry name" value="Ig_sub2"/>
</dbReference>
<dbReference type="GO" id="GO:0005886">
    <property type="term" value="C:plasma membrane"/>
    <property type="evidence" value="ECO:0007669"/>
    <property type="project" value="UniProtKB-SubCell"/>
</dbReference>
<dbReference type="PROSITE" id="PS50853">
    <property type="entry name" value="FN3"/>
    <property type="match status" value="4"/>
</dbReference>
<dbReference type="RefSeq" id="XP_031422806.1">
    <property type="nucleotide sequence ID" value="XM_031566946.2"/>
</dbReference>
<dbReference type="GO" id="GO:0098632">
    <property type="term" value="F:cell-cell adhesion mediator activity"/>
    <property type="evidence" value="ECO:0007669"/>
    <property type="project" value="TreeGrafter"/>
</dbReference>
<dbReference type="PROSITE" id="PS50835">
    <property type="entry name" value="IG_LIKE"/>
    <property type="match status" value="6"/>
</dbReference>
<dbReference type="InterPro" id="IPR026966">
    <property type="entry name" value="Neurofascin/L1/NrCAM_C"/>
</dbReference>
<dbReference type="PANTHER" id="PTHR44170:SF45">
    <property type="entry name" value="NEURAL CELL ADHESION MOLECULE L1-LIKE PROTEIN ISOFORM X1"/>
    <property type="match status" value="1"/>
</dbReference>
<feature type="chain" id="PRO_5044652805" description="Neural cell adhesion molecule L1" evidence="20">
    <location>
        <begin position="22"/>
        <end position="1290"/>
    </location>
</feature>
<keyword evidence="13" id="KW-0966">Cell projection</keyword>
<dbReference type="InterPro" id="IPR013783">
    <property type="entry name" value="Ig-like_fold"/>
</dbReference>
<evidence type="ECO:0000256" key="20">
    <source>
        <dbReference type="SAM" id="SignalP"/>
    </source>
</evidence>
<evidence type="ECO:0000256" key="11">
    <source>
        <dbReference type="ARBA" id="ARBA00023157"/>
    </source>
</evidence>
<dbReference type="FunFam" id="2.60.40.10:FF:000005">
    <property type="entry name" value="Neuronal cell adhesion molecule"/>
    <property type="match status" value="1"/>
</dbReference>
<feature type="domain" description="Ig-like" evidence="21">
    <location>
        <begin position="518"/>
        <end position="611"/>
    </location>
</feature>
<dbReference type="SMART" id="SM00408">
    <property type="entry name" value="IGc2"/>
    <property type="match status" value="5"/>
</dbReference>
<evidence type="ECO:0000256" key="1">
    <source>
        <dbReference type="ARBA" id="ARBA00004251"/>
    </source>
</evidence>
<feature type="domain" description="Fibronectin type-III" evidence="22">
    <location>
        <begin position="618"/>
        <end position="716"/>
    </location>
</feature>
<dbReference type="GO" id="GO:0007420">
    <property type="term" value="P:brain development"/>
    <property type="evidence" value="ECO:0007669"/>
    <property type="project" value="TreeGrafter"/>
</dbReference>
<evidence type="ECO:0000256" key="18">
    <source>
        <dbReference type="SAM" id="MobiDB-lite"/>
    </source>
</evidence>
<dbReference type="InterPro" id="IPR003599">
    <property type="entry name" value="Ig_sub"/>
</dbReference>
<evidence type="ECO:0000313" key="25">
    <source>
        <dbReference type="RefSeq" id="XP_031422807.1"/>
    </source>
</evidence>
<evidence type="ECO:0000313" key="27">
    <source>
        <dbReference type="RefSeq" id="XP_031422809.1"/>
    </source>
</evidence>
<dbReference type="InterPro" id="IPR013098">
    <property type="entry name" value="Ig_I-set"/>
</dbReference>
<feature type="domain" description="Fibronectin type-III" evidence="22">
    <location>
        <begin position="718"/>
        <end position="811"/>
    </location>
</feature>
<evidence type="ECO:0000256" key="19">
    <source>
        <dbReference type="SAM" id="Phobius"/>
    </source>
</evidence>
<feature type="domain" description="Ig-like" evidence="21">
    <location>
        <begin position="334"/>
        <end position="421"/>
    </location>
</feature>
<evidence type="ECO:0000256" key="8">
    <source>
        <dbReference type="ARBA" id="ARBA00022889"/>
    </source>
</evidence>
<dbReference type="FunFam" id="2.60.40.10:FF:000028">
    <property type="entry name" value="Neuronal cell adhesion molecule"/>
    <property type="match status" value="1"/>
</dbReference>
<dbReference type="Proteomes" id="UP000515152">
    <property type="component" value="Chromosome 4"/>
</dbReference>
<evidence type="ECO:0000256" key="2">
    <source>
        <dbReference type="ARBA" id="ARBA00004624"/>
    </source>
</evidence>
<keyword evidence="10 19" id="KW-0472">Membrane</keyword>
<keyword evidence="5 19" id="KW-0812">Transmembrane</keyword>
<dbReference type="RefSeq" id="XP_031422807.1">
    <property type="nucleotide sequence ID" value="XM_031566947.2"/>
</dbReference>
<feature type="domain" description="Fibronectin type-III" evidence="22">
    <location>
        <begin position="931"/>
        <end position="1032"/>
    </location>
</feature>
<evidence type="ECO:0000256" key="13">
    <source>
        <dbReference type="ARBA" id="ARBA00023273"/>
    </source>
</evidence>
<feature type="domain" description="Fibronectin type-III" evidence="22">
    <location>
        <begin position="828"/>
        <end position="930"/>
    </location>
</feature>
<dbReference type="SMART" id="SM00060">
    <property type="entry name" value="FN3"/>
    <property type="match status" value="5"/>
</dbReference>
<accession>A0A6P8FBP4</accession>
<evidence type="ECO:0000259" key="22">
    <source>
        <dbReference type="PROSITE" id="PS50853"/>
    </source>
</evidence>
<dbReference type="GO" id="GO:0030426">
    <property type="term" value="C:growth cone"/>
    <property type="evidence" value="ECO:0007669"/>
    <property type="project" value="UniProtKB-SubCell"/>
</dbReference>
<feature type="compositionally biased region" description="Basic and acidic residues" evidence="18">
    <location>
        <begin position="227"/>
        <end position="242"/>
    </location>
</feature>
<feature type="region of interest" description="Disordered" evidence="18">
    <location>
        <begin position="227"/>
        <end position="250"/>
    </location>
</feature>
<evidence type="ECO:0000313" key="24">
    <source>
        <dbReference type="RefSeq" id="XP_031422806.1"/>
    </source>
</evidence>
<dbReference type="InterPro" id="IPR007110">
    <property type="entry name" value="Ig-like_dom"/>
</dbReference>
<dbReference type="SMART" id="SM00409">
    <property type="entry name" value="IG"/>
    <property type="match status" value="6"/>
</dbReference>
<evidence type="ECO:0000256" key="12">
    <source>
        <dbReference type="ARBA" id="ARBA00023180"/>
    </source>
</evidence>
<gene>
    <name evidence="24 25 26 27" type="primary">chl1a</name>
</gene>
<keyword evidence="11" id="KW-1015">Disulfide bond</keyword>
<dbReference type="Pfam" id="PF07679">
    <property type="entry name" value="I-set"/>
    <property type="match status" value="2"/>
</dbReference>
<feature type="domain" description="Ig-like" evidence="21">
    <location>
        <begin position="427"/>
        <end position="514"/>
    </location>
</feature>
<proteinExistence type="inferred from homology"/>
<feature type="domain" description="Ig-like" evidence="21">
    <location>
        <begin position="32"/>
        <end position="126"/>
    </location>
</feature>
<dbReference type="InterPro" id="IPR036179">
    <property type="entry name" value="Ig-like_dom_sf"/>
</dbReference>
<feature type="region of interest" description="Disordered" evidence="18">
    <location>
        <begin position="697"/>
        <end position="724"/>
    </location>
</feature>
<evidence type="ECO:0000313" key="26">
    <source>
        <dbReference type="RefSeq" id="XP_031422808.1"/>
    </source>
</evidence>
<dbReference type="CTD" id="566148"/>
<evidence type="ECO:0000259" key="21">
    <source>
        <dbReference type="PROSITE" id="PS50835"/>
    </source>
</evidence>
<dbReference type="InterPro" id="IPR003961">
    <property type="entry name" value="FN3_dom"/>
</dbReference>
<evidence type="ECO:0000256" key="9">
    <source>
        <dbReference type="ARBA" id="ARBA00022989"/>
    </source>
</evidence>
<dbReference type="PANTHER" id="PTHR44170">
    <property type="entry name" value="PROTEIN SIDEKICK"/>
    <property type="match status" value="1"/>
</dbReference>
<dbReference type="RefSeq" id="XP_031422809.1">
    <property type="nucleotide sequence ID" value="XM_031566949.1"/>
</dbReference>
<evidence type="ECO:0000256" key="17">
    <source>
        <dbReference type="ARBA" id="ARBA00074488"/>
    </source>
</evidence>
<keyword evidence="7" id="KW-0677">Repeat</keyword>
<evidence type="ECO:0000256" key="6">
    <source>
        <dbReference type="ARBA" id="ARBA00022729"/>
    </source>
</evidence>
<dbReference type="KEGG" id="char:105900127"/>
<feature type="compositionally biased region" description="Basic and acidic residues" evidence="18">
    <location>
        <begin position="69"/>
        <end position="81"/>
    </location>
</feature>
<dbReference type="Pfam" id="PF13882">
    <property type="entry name" value="Bravo_FIGEY"/>
    <property type="match status" value="1"/>
</dbReference>
<keyword evidence="12" id="KW-0325">Glycoprotein</keyword>
<keyword evidence="9 19" id="KW-1133">Transmembrane helix</keyword>
<comment type="similarity">
    <text evidence="3">Belongs to the immunoglobulin superfamily. L1/neurofascin/NgCAM family.</text>
</comment>
<dbReference type="FunFam" id="2.60.40.10:FF:000057">
    <property type="entry name" value="neural cell adhesion molecule L1"/>
    <property type="match status" value="1"/>
</dbReference>
<dbReference type="FunFam" id="2.60.40.10:FF:000367">
    <property type="entry name" value="Neural cell adhesion molecule L1-like protein"/>
    <property type="match status" value="1"/>
</dbReference>
<name>A0A6P8FBP4_CLUHA</name>
<keyword evidence="8" id="KW-0130">Cell adhesion</keyword>
<dbReference type="InterPro" id="IPR036116">
    <property type="entry name" value="FN3_sf"/>
</dbReference>
<dbReference type="SUPFAM" id="SSF48726">
    <property type="entry name" value="Immunoglobulin"/>
    <property type="match status" value="6"/>
</dbReference>
<feature type="region of interest" description="Disordered" evidence="18">
    <location>
        <begin position="69"/>
        <end position="90"/>
    </location>
</feature>
<dbReference type="OrthoDB" id="6244967at2759"/>
<keyword evidence="4" id="KW-1003">Cell membrane</keyword>
<evidence type="ECO:0000256" key="15">
    <source>
        <dbReference type="ARBA" id="ARBA00060042"/>
    </source>
</evidence>
<evidence type="ECO:0000256" key="7">
    <source>
        <dbReference type="ARBA" id="ARBA00022737"/>
    </source>
</evidence>
<feature type="compositionally biased region" description="Basic and acidic residues" evidence="18">
    <location>
        <begin position="704"/>
        <end position="724"/>
    </location>
</feature>
<dbReference type="RefSeq" id="XP_031422808.1">
    <property type="nucleotide sequence ID" value="XM_031566948.2"/>
</dbReference>
<feature type="domain" description="Ig-like" evidence="21">
    <location>
        <begin position="127"/>
        <end position="220"/>
    </location>
</feature>
<dbReference type="GO" id="GO:0007411">
    <property type="term" value="P:axon guidance"/>
    <property type="evidence" value="ECO:0007669"/>
    <property type="project" value="TreeGrafter"/>
</dbReference>
<evidence type="ECO:0000256" key="10">
    <source>
        <dbReference type="ARBA" id="ARBA00023136"/>
    </source>
</evidence>
<dbReference type="FunFam" id="2.60.40.10:FF:000032">
    <property type="entry name" value="palladin isoform X1"/>
    <property type="match status" value="1"/>
</dbReference>
<evidence type="ECO:0000256" key="4">
    <source>
        <dbReference type="ARBA" id="ARBA00022475"/>
    </source>
</evidence>
<evidence type="ECO:0000256" key="14">
    <source>
        <dbReference type="ARBA" id="ARBA00023319"/>
    </source>
</evidence>
<keyword evidence="23" id="KW-1185">Reference proteome</keyword>
<feature type="transmembrane region" description="Helical" evidence="19">
    <location>
        <begin position="1168"/>
        <end position="1190"/>
    </location>
</feature>
<protein>
    <recommendedName>
        <fullName evidence="17">Neural cell adhesion molecule L1</fullName>
    </recommendedName>
</protein>
<organism evidence="23 27">
    <name type="scientific">Clupea harengus</name>
    <name type="common">Atlantic herring</name>
    <dbReference type="NCBI Taxonomy" id="7950"/>
    <lineage>
        <taxon>Eukaryota</taxon>
        <taxon>Metazoa</taxon>
        <taxon>Chordata</taxon>
        <taxon>Craniata</taxon>
        <taxon>Vertebrata</taxon>
        <taxon>Euteleostomi</taxon>
        <taxon>Actinopterygii</taxon>
        <taxon>Neopterygii</taxon>
        <taxon>Teleostei</taxon>
        <taxon>Clupei</taxon>
        <taxon>Clupeiformes</taxon>
        <taxon>Clupeoidei</taxon>
        <taxon>Clupeidae</taxon>
        <taxon>Clupea</taxon>
    </lineage>
</organism>
<evidence type="ECO:0000256" key="3">
    <source>
        <dbReference type="ARBA" id="ARBA00008588"/>
    </source>
</evidence>
<sequence>MRPLRGSCLALLLALSSTILGLHIPLEVEQLPTITAKAPSSLIAFPFDENFTLKCEAKGNPQPAFRWTRDGQHFDPRRDPRLQTQPNSGSFVIPNNKHVSEYRGKYQCYVFNTLGTAMTEETNFIVPNVPKFPKEKLPPVVVVEGQSIVLECNPPDGIAPLQVYWMTIGLKHIEQNERVSMGLNGNLYFSNAVERDSSGDYCCFAAFPRIRTIVQKPAMSVVVKPSKDVTELDDSKTTEREPSLLLPPGGQSEVHLVKGDELELECIAEGLPTPVYEWTKVGETLPRRTNIKNFGKLLTVAKVKREDDGMFKCTAKNHLGEKSHFFSVSVEEPPSWAEEPPESQLVTIGSDVQIKCATTGRPRPTITWRINGQPIGDTPTPGRRLFDDTIMLQQVQRSDTAVYQCQASNPHGSVMANVNLMVLNLRPLILTRDFQEYSAVQGKHVLMECSVFSSPPATVVWTSGETGETVGGGRFSVLADGSLQLQRVAKEDTGQYTCQASNSEGETFITSKLEIKDPTRIIEPPQDLKILRGTTAQFICQAEYDRSLRREIEILWARDGEEAYLNYTQDARYSVDDGILQISNVSHSDEGLYSCVAKTTLDQDQAAAYLTVLDVPEAPEDLVLADKRGRSVRLKWTPGEEHNSRITEFVVEYEENQWDPERWRELERVPGNHASAMLMLQGHINYRFRVCAVNDVGQGPPSRPTDRYKTQATEPDRNPENIKIEGHLPNQMDITWEPLMPVEHNGPGLEYKVSYRRLGVEDSWTEQMVKRHSFVVKNTPTFVPYEIKIQAHNQQGWGPEPKVVTGYSGEDVVFWHCLQENGSVPLASPEDVSVEVKNATLLRVRWNPVPANALRGHLVGYNVNWWRTQSLLVSTKGPGEKQSMKVFGNRTHAMIPGVKPFSEYRLSVNVFTKKGNGPSSLPVTFTTPQGVPEKMSILRATNPQRTSITLVWAPPVEANGILTGYSLQYQQINDTQHLGELRSVNVSSPDITQWVLVDLERFSAYKFYLSACTKVGCGPAISEEGGTATEAPDSVPTPEEFTPTPAVTIEINVASTATLDSTVKTLLNVSYYVSDTYVKIIWTVPGEHRNSALYVAYMNHREGLWTTSEAVTASKAFHLIDGLAPGSVYTVRLLASRRHDSAVIFEDVIHTSEKGADRQDVGVSSRGWFVGLMCVLPLATLAALISCFVCRNRGGKYAVKEKEDLPADQESKGVNEDTFCEYSDNDEKPLKGSLHSLERLATGEDDSCESVVDYEDEEEQFNEDGSFIGEYSGRRRRASVEMNGPSSSVA</sequence>
<dbReference type="GO" id="GO:0009986">
    <property type="term" value="C:cell surface"/>
    <property type="evidence" value="ECO:0007669"/>
    <property type="project" value="UniProtKB-ARBA"/>
</dbReference>
<dbReference type="FunFam" id="2.60.40.10:FF:000768">
    <property type="entry name" value="Neural cell adhesion molecule L1-like protein"/>
    <property type="match status" value="1"/>
</dbReference>
<dbReference type="Pfam" id="PF13927">
    <property type="entry name" value="Ig_3"/>
    <property type="match status" value="3"/>
</dbReference>
<dbReference type="SUPFAM" id="SSF49265">
    <property type="entry name" value="Fibronectin type III"/>
    <property type="match status" value="3"/>
</dbReference>
<dbReference type="CDD" id="cd00063">
    <property type="entry name" value="FN3"/>
    <property type="match status" value="4"/>
</dbReference>
<feature type="domain" description="Ig-like" evidence="21">
    <location>
        <begin position="242"/>
        <end position="329"/>
    </location>
</feature>
<feature type="signal peptide" evidence="20">
    <location>
        <begin position="1"/>
        <end position="21"/>
    </location>
</feature>
<keyword evidence="14" id="KW-0393">Immunoglobulin domain</keyword>
<evidence type="ECO:0000256" key="16">
    <source>
        <dbReference type="ARBA" id="ARBA00063896"/>
    </source>
</evidence>
<comment type="subunit">
    <text evidence="16">Interacts with SHTN1; the interaction occurs in axonal growth cones. Interacts with isoform 2 of BSG.</text>
</comment>
<comment type="subcellular location">
    <subcellularLocation>
        <location evidence="1">Cell membrane</location>
        <topology evidence="1">Single-pass type I membrane protein</topology>
    </subcellularLocation>
    <subcellularLocation>
        <location evidence="2">Cell projection</location>
        <location evidence="2">Growth cone</location>
    </subcellularLocation>
</comment>